<proteinExistence type="inferred from homology"/>
<organism evidence="2 3">
    <name type="scientific">Conger conger</name>
    <name type="common">Conger eel</name>
    <name type="synonym">Muraena conger</name>
    <dbReference type="NCBI Taxonomy" id="82655"/>
    <lineage>
        <taxon>Eukaryota</taxon>
        <taxon>Metazoa</taxon>
        <taxon>Chordata</taxon>
        <taxon>Craniata</taxon>
        <taxon>Vertebrata</taxon>
        <taxon>Euteleostomi</taxon>
        <taxon>Actinopterygii</taxon>
        <taxon>Neopterygii</taxon>
        <taxon>Teleostei</taxon>
        <taxon>Anguilliformes</taxon>
        <taxon>Congridae</taxon>
        <taxon>Conger</taxon>
    </lineage>
</organism>
<dbReference type="Proteomes" id="UP001152803">
    <property type="component" value="Unassembled WGS sequence"/>
</dbReference>
<gene>
    <name evidence="2" type="ORF">COCON_G00234090</name>
</gene>
<evidence type="ECO:0000313" key="3">
    <source>
        <dbReference type="Proteomes" id="UP001152803"/>
    </source>
</evidence>
<dbReference type="GO" id="GO:0001523">
    <property type="term" value="P:retinoid metabolic process"/>
    <property type="evidence" value="ECO:0007669"/>
    <property type="project" value="TreeGrafter"/>
</dbReference>
<sequence>RDIHYFGVKVCIIEPGFFKTAVTNLESLERELGAAEAARQLGERYFHNYIKVQRFILNLLCDSDLSKVTGCMEHALTALHPRTRYSAGWDAKLAWIPSPTPRPGSWTARSI</sequence>
<dbReference type="PANTHER" id="PTHR43313:SF12">
    <property type="entry name" value="RETINOL DEHYDROGENASE 5"/>
    <property type="match status" value="1"/>
</dbReference>
<dbReference type="PANTHER" id="PTHR43313">
    <property type="entry name" value="SHORT-CHAIN DEHYDROGENASE/REDUCTASE FAMILY 9C"/>
    <property type="match status" value="1"/>
</dbReference>
<keyword evidence="3" id="KW-1185">Reference proteome</keyword>
<name>A0A9Q1HLH2_CONCO</name>
<feature type="non-terminal residue" evidence="2">
    <location>
        <position position="111"/>
    </location>
</feature>
<reference evidence="2" key="1">
    <citation type="journal article" date="2023" name="Science">
        <title>Genome structures resolve the early diversification of teleost fishes.</title>
        <authorList>
            <person name="Parey E."/>
            <person name="Louis A."/>
            <person name="Montfort J."/>
            <person name="Bouchez O."/>
            <person name="Roques C."/>
            <person name="Iampietro C."/>
            <person name="Lluch J."/>
            <person name="Castinel A."/>
            <person name="Donnadieu C."/>
            <person name="Desvignes T."/>
            <person name="Floi Bucao C."/>
            <person name="Jouanno E."/>
            <person name="Wen M."/>
            <person name="Mejri S."/>
            <person name="Dirks R."/>
            <person name="Jansen H."/>
            <person name="Henkel C."/>
            <person name="Chen W.J."/>
            <person name="Zahm M."/>
            <person name="Cabau C."/>
            <person name="Klopp C."/>
            <person name="Thompson A.W."/>
            <person name="Robinson-Rechavi M."/>
            <person name="Braasch I."/>
            <person name="Lecointre G."/>
            <person name="Bobe J."/>
            <person name="Postlethwait J.H."/>
            <person name="Berthelot C."/>
            <person name="Roest Crollius H."/>
            <person name="Guiguen Y."/>
        </authorList>
    </citation>
    <scope>NUCLEOTIDE SEQUENCE</scope>
    <source>
        <strain evidence="2">Concon-B</strain>
    </source>
</reference>
<dbReference type="GO" id="GO:0004745">
    <property type="term" value="F:all-trans-retinol dehydrogenase (NAD+) activity"/>
    <property type="evidence" value="ECO:0007669"/>
    <property type="project" value="TreeGrafter"/>
</dbReference>
<comment type="similarity">
    <text evidence="1">Belongs to the short-chain dehydrogenases/reductases (SDR) family.</text>
</comment>
<dbReference type="OrthoDB" id="5296at2759"/>
<dbReference type="GO" id="GO:0008202">
    <property type="term" value="P:steroid metabolic process"/>
    <property type="evidence" value="ECO:0007669"/>
    <property type="project" value="TreeGrafter"/>
</dbReference>
<dbReference type="EMBL" id="JAFJMO010000202">
    <property type="protein sequence ID" value="KAJ8247971.1"/>
    <property type="molecule type" value="Genomic_DNA"/>
</dbReference>
<dbReference type="AlphaFoldDB" id="A0A9Q1HLH2"/>
<accession>A0A9Q1HLH2</accession>
<protein>
    <submittedName>
        <fullName evidence="2">Uncharacterized protein</fullName>
    </submittedName>
</protein>
<evidence type="ECO:0000256" key="1">
    <source>
        <dbReference type="ARBA" id="ARBA00006484"/>
    </source>
</evidence>
<comment type="caution">
    <text evidence="2">The sequence shown here is derived from an EMBL/GenBank/DDBJ whole genome shotgun (WGS) entry which is preliminary data.</text>
</comment>
<evidence type="ECO:0000313" key="2">
    <source>
        <dbReference type="EMBL" id="KAJ8247971.1"/>
    </source>
</evidence>